<protein>
    <submittedName>
        <fullName evidence="8">Kinase-like protein</fullName>
    </submittedName>
</protein>
<dbReference type="Pfam" id="PF00069">
    <property type="entry name" value="Pkinase"/>
    <property type="match status" value="1"/>
</dbReference>
<dbReference type="Gene3D" id="1.10.510.10">
    <property type="entry name" value="Transferase(Phosphotransferase) domain 1"/>
    <property type="match status" value="1"/>
</dbReference>
<dbReference type="PANTHER" id="PTHR44329">
    <property type="entry name" value="SERINE/THREONINE-PROTEIN KINASE TNNI3K-RELATED"/>
    <property type="match status" value="1"/>
</dbReference>
<evidence type="ECO:0000313" key="8">
    <source>
        <dbReference type="EMBL" id="PKK78098.1"/>
    </source>
</evidence>
<dbReference type="InterPro" id="IPR006571">
    <property type="entry name" value="TLDc_dom"/>
</dbReference>
<comment type="caution">
    <text evidence="8">The sequence shown here is derived from an EMBL/GenBank/DDBJ whole genome shotgun (WGS) entry which is preliminary data.</text>
</comment>
<dbReference type="InterPro" id="IPR011009">
    <property type="entry name" value="Kinase-like_dom_sf"/>
</dbReference>
<evidence type="ECO:0000256" key="4">
    <source>
        <dbReference type="ARBA" id="ARBA00022840"/>
    </source>
</evidence>
<dbReference type="GO" id="GO:0004674">
    <property type="term" value="F:protein serine/threonine kinase activity"/>
    <property type="evidence" value="ECO:0007669"/>
    <property type="project" value="TreeGrafter"/>
</dbReference>
<name>A0A2N1NW22_9GLOM</name>
<dbReference type="PROSITE" id="PS50011">
    <property type="entry name" value="PROTEIN_KINASE_DOM"/>
    <property type="match status" value="1"/>
</dbReference>
<dbReference type="AlphaFoldDB" id="A0A2N1NW22"/>
<dbReference type="VEuPathDB" id="FungiDB:RhiirA1_448886"/>
<dbReference type="InterPro" id="IPR051681">
    <property type="entry name" value="Ser/Thr_Kinases-Pseudokinases"/>
</dbReference>
<keyword evidence="3 8" id="KW-0418">Kinase</keyword>
<dbReference type="InterPro" id="IPR011333">
    <property type="entry name" value="SKP1/BTB/POZ_sf"/>
</dbReference>
<dbReference type="VEuPathDB" id="FungiDB:RhiirFUN_025308"/>
<keyword evidence="2 5" id="KW-0547">Nucleotide-binding</keyword>
<proteinExistence type="predicted"/>
<gene>
    <name evidence="8" type="ORF">RhiirC2_843758</name>
</gene>
<accession>A0A2N1NW22</accession>
<evidence type="ECO:0000256" key="3">
    <source>
        <dbReference type="ARBA" id="ARBA00022777"/>
    </source>
</evidence>
<evidence type="ECO:0000256" key="5">
    <source>
        <dbReference type="PROSITE-ProRule" id="PRU10141"/>
    </source>
</evidence>
<evidence type="ECO:0000256" key="2">
    <source>
        <dbReference type="ARBA" id="ARBA00022741"/>
    </source>
</evidence>
<feature type="binding site" evidence="5">
    <location>
        <position position="41"/>
    </location>
    <ligand>
        <name>ATP</name>
        <dbReference type="ChEBI" id="CHEBI:30616"/>
    </ligand>
</feature>
<reference evidence="8 9" key="2">
    <citation type="submission" date="2017-10" db="EMBL/GenBank/DDBJ databases">
        <title>Extensive intraspecific genome diversity in a model arbuscular mycorrhizal fungus.</title>
        <authorList>
            <person name="Chen E.C.H."/>
            <person name="Morin E."/>
            <person name="Baudet D."/>
            <person name="Noel J."/>
            <person name="Ndikumana S."/>
            <person name="Charron P."/>
            <person name="St-Onge C."/>
            <person name="Giorgi J."/>
            <person name="Grigoriev I.V."/>
            <person name="Roux C."/>
            <person name="Martin F.M."/>
            <person name="Corradi N."/>
        </authorList>
    </citation>
    <scope>NUCLEOTIDE SEQUENCE [LARGE SCALE GENOMIC DNA]</scope>
    <source>
        <strain evidence="8 9">C2</strain>
    </source>
</reference>
<dbReference type="VEuPathDB" id="FungiDB:FUN_022675"/>
<evidence type="ECO:0000259" key="7">
    <source>
        <dbReference type="PROSITE" id="PS51886"/>
    </source>
</evidence>
<feature type="domain" description="Protein kinase" evidence="6">
    <location>
        <begin position="11"/>
        <end position="258"/>
    </location>
</feature>
<dbReference type="GO" id="GO:0005524">
    <property type="term" value="F:ATP binding"/>
    <property type="evidence" value="ECO:0007669"/>
    <property type="project" value="UniProtKB-UniRule"/>
</dbReference>
<dbReference type="InterPro" id="IPR017441">
    <property type="entry name" value="Protein_kinase_ATP_BS"/>
</dbReference>
<keyword evidence="1" id="KW-0808">Transferase</keyword>
<dbReference type="EMBL" id="LLXL01000098">
    <property type="protein sequence ID" value="PKK78098.1"/>
    <property type="molecule type" value="Genomic_DNA"/>
</dbReference>
<dbReference type="PANTHER" id="PTHR44329:SF288">
    <property type="entry name" value="MITOGEN-ACTIVATED PROTEIN KINASE KINASE KINASE 20"/>
    <property type="match status" value="1"/>
</dbReference>
<dbReference type="PROSITE" id="PS51886">
    <property type="entry name" value="TLDC"/>
    <property type="match status" value="1"/>
</dbReference>
<feature type="domain" description="TLDc" evidence="7">
    <location>
        <begin position="551"/>
        <end position="719"/>
    </location>
</feature>
<dbReference type="SMART" id="SM00584">
    <property type="entry name" value="TLDc"/>
    <property type="match status" value="1"/>
</dbReference>
<dbReference type="VEuPathDB" id="FungiDB:FUN_022676"/>
<dbReference type="Proteomes" id="UP000233469">
    <property type="component" value="Unassembled WGS sequence"/>
</dbReference>
<evidence type="ECO:0000313" key="9">
    <source>
        <dbReference type="Proteomes" id="UP000233469"/>
    </source>
</evidence>
<reference evidence="8 9" key="1">
    <citation type="submission" date="2016-04" db="EMBL/GenBank/DDBJ databases">
        <title>Genome analyses suggest a sexual origin of heterokaryosis in a supposedly ancient asexual fungus.</title>
        <authorList>
            <person name="Ropars J."/>
            <person name="Sedzielewska K."/>
            <person name="Noel J."/>
            <person name="Charron P."/>
            <person name="Farinelli L."/>
            <person name="Marton T."/>
            <person name="Kruger M."/>
            <person name="Pelin A."/>
            <person name="Brachmann A."/>
            <person name="Corradi N."/>
        </authorList>
    </citation>
    <scope>NUCLEOTIDE SEQUENCE [LARGE SCALE GENOMIC DNA]</scope>
    <source>
        <strain evidence="8 9">C2</strain>
    </source>
</reference>
<evidence type="ECO:0000256" key="1">
    <source>
        <dbReference type="ARBA" id="ARBA00022679"/>
    </source>
</evidence>
<evidence type="ECO:0000259" key="6">
    <source>
        <dbReference type="PROSITE" id="PS50011"/>
    </source>
</evidence>
<dbReference type="VEuPathDB" id="FungiDB:RhiirA1_475575"/>
<dbReference type="SUPFAM" id="SSF56112">
    <property type="entry name" value="Protein kinase-like (PK-like)"/>
    <property type="match status" value="1"/>
</dbReference>
<organism evidence="8 9">
    <name type="scientific">Rhizophagus irregularis</name>
    <dbReference type="NCBI Taxonomy" id="588596"/>
    <lineage>
        <taxon>Eukaryota</taxon>
        <taxon>Fungi</taxon>
        <taxon>Fungi incertae sedis</taxon>
        <taxon>Mucoromycota</taxon>
        <taxon>Glomeromycotina</taxon>
        <taxon>Glomeromycetes</taxon>
        <taxon>Glomerales</taxon>
        <taxon>Glomeraceae</taxon>
        <taxon>Rhizophagus</taxon>
    </lineage>
</organism>
<sequence length="719" mass="83121">MAKPFPFHFHLICYDFIGSGGSASVYAAKWKNTSTVYAIKKFVNNEEVYLTHLADGHQNIIRLHGVTNLDRDKKEYSLVLECADGGTLKDHLRKNTIDWKNQLRFAKEIASAVLWLHDDKGIVHGDLHHKNILIHKDTIKLADFGRSFEKGKDCNNTGVYGIIPYVDPKAFDQGTSYKINEKSDIYSLGILFWELTSRSSPFKYETKNDHTLMFDILKGLREKPIQNTNAAFVELYQTECWEHEPDKRPDIRQVNSELNSIDSKNNNVSTAVYSEEIETSEKIGSEDSDLSNYEEDCDLDEFDLDKGRFSFNRVLLFTNIPVKIFSLDYSHTFRFSYIYSGKLSLNEYDNSDIIQILIVANELSLQELTTYLQSFLIKNKANWMKQNFNLIYQTSFENDSFSELQKYCTDLMTKEPVKIFNSLTLSFSSIPEKLLITIIQNDSLQMSEIQVWVKWGHAQNPELPSDITNYSKDDFNALKSTLQQLIPFIKFHNLTSKEFTDKVLPYKRVLPKELYKDLLKSFLNLLEPNSKLNNNPRPRITKEIKLKVDSKIITSQHAELISKWINKLDITDELTSPYKYKLLFRGSRDGFSIRKFHGTCDGELRTVMIVKVKGSNEILGGYNPIDWTSECKWSITKDSFIFSFNNNRIENYILSRVSNKNYAISNGCYYGPSFGNGDLVIVDFDGNYNSYSRKGSYEKSIRKTGKYFAVEECEVFQIM</sequence>
<dbReference type="VEuPathDB" id="FungiDB:RhiirFUN_011322"/>
<dbReference type="InterPro" id="IPR000719">
    <property type="entry name" value="Prot_kinase_dom"/>
</dbReference>
<keyword evidence="4 5" id="KW-0067">ATP-binding</keyword>
<dbReference type="GO" id="GO:0005737">
    <property type="term" value="C:cytoplasm"/>
    <property type="evidence" value="ECO:0007669"/>
    <property type="project" value="TreeGrafter"/>
</dbReference>
<dbReference type="Gene3D" id="3.30.710.10">
    <property type="entry name" value="Potassium Channel Kv1.1, Chain A"/>
    <property type="match status" value="1"/>
</dbReference>
<dbReference type="PROSITE" id="PS00107">
    <property type="entry name" value="PROTEIN_KINASE_ATP"/>
    <property type="match status" value="1"/>
</dbReference>
<dbReference type="Pfam" id="PF07534">
    <property type="entry name" value="TLD"/>
    <property type="match status" value="1"/>
</dbReference>